<sequence length="615" mass="69462">MELQPESPTGRNDSSGASPRFSKHFIDTAAPFESVKHAVSKFGGRVDWRSRRTQSLVEERSKIVEDFRKEETIEELENTKKLTEVLRRNLQKVEKDEVLAKEEAERVILKIEEMEQDIVSEASVEAKAELETEKSMLKKVLAELELVKKELDSLRKEYASMVSGRDTAINNAEETVAASKQIEKAVEDLIAELNETKEALNSSRAAHFEAEEQRLGVLDEETLNLKLELEQAEEDLQRLNDKVLSVRLLKSKLESAASLVLDLKAEMAAYMESKEKEECCREQKEELEELKQNIEKATSDVKSMREAYVSLKSKLEEEKSILAALKQSEEMASAAVLNLQTELEKSKTAAIFIEMQENEAREMMSELPKKLQIAEEEADEAKSLVQAAEEELLEAQEEVEEVKSRSITLESSLLAAQKEIEAAKISEMLARDAITALEKSESAKEKIEKSSTSMVTLTLDEYHELSRRAYKAEEQANERIEAANVQIKIARESEYKSLERLEELNEELSIRKESFNIATGNAEKATEGKLAVEHELRTLRDDQDSPQEKGNELNDQIASEIVPVHDESSSPKEAVPSNNTEPGAASDKNKKKKKKSLFPSKVVMFFAKKKTHPTK</sequence>
<dbReference type="Proteomes" id="UP000000226">
    <property type="component" value="Chromosome 3"/>
</dbReference>
<dbReference type="Gramene" id="ESW28283">
    <property type="protein sequence ID" value="ESW28283"/>
    <property type="gene ID" value="PHAVU_003G274100g"/>
</dbReference>
<dbReference type="OrthoDB" id="1432432at2759"/>
<name>V7CG10_PHAVU</name>
<accession>V7CG10</accession>
<dbReference type="GO" id="GO:0005829">
    <property type="term" value="C:cytosol"/>
    <property type="evidence" value="ECO:0007669"/>
    <property type="project" value="TreeGrafter"/>
</dbReference>
<evidence type="ECO:0000256" key="4">
    <source>
        <dbReference type="SAM" id="MobiDB-lite"/>
    </source>
</evidence>
<feature type="compositionally biased region" description="Polar residues" evidence="4">
    <location>
        <begin position="1"/>
        <end position="17"/>
    </location>
</feature>
<evidence type="ECO:0000313" key="5">
    <source>
        <dbReference type="EMBL" id="ESW28283.1"/>
    </source>
</evidence>
<dbReference type="GO" id="GO:0009903">
    <property type="term" value="P:chloroplast avoidance movement"/>
    <property type="evidence" value="ECO:0007669"/>
    <property type="project" value="TreeGrafter"/>
</dbReference>
<evidence type="ECO:0000256" key="2">
    <source>
        <dbReference type="ARBA" id="ARBA00023054"/>
    </source>
</evidence>
<evidence type="ECO:0000256" key="3">
    <source>
        <dbReference type="SAM" id="Coils"/>
    </source>
</evidence>
<keyword evidence="2 3" id="KW-0175">Coiled coil</keyword>
<proteinExistence type="inferred from homology"/>
<feature type="region of interest" description="Disordered" evidence="4">
    <location>
        <begin position="1"/>
        <end position="22"/>
    </location>
</feature>
<dbReference type="AlphaFoldDB" id="V7CG10"/>
<feature type="coiled-coil region" evidence="3">
    <location>
        <begin position="473"/>
        <end position="518"/>
    </location>
</feature>
<dbReference type="eggNOG" id="ENOG502QQFI">
    <property type="taxonomic scope" value="Eukaryota"/>
</dbReference>
<dbReference type="SMR" id="V7CG10"/>
<dbReference type="Pfam" id="PF05701">
    <property type="entry name" value="WEMBL"/>
    <property type="match status" value="1"/>
</dbReference>
<feature type="coiled-coil region" evidence="3">
    <location>
        <begin position="69"/>
        <end position="328"/>
    </location>
</feature>
<dbReference type="PANTHER" id="PTHR32054">
    <property type="entry name" value="HEAVY CHAIN, PUTATIVE, EXPRESSED-RELATED-RELATED"/>
    <property type="match status" value="1"/>
</dbReference>
<protein>
    <submittedName>
        <fullName evidence="5">Uncharacterized protein</fullName>
    </submittedName>
</protein>
<comment type="similarity">
    <text evidence="1">Belongs to the WEB family.</text>
</comment>
<evidence type="ECO:0000256" key="1">
    <source>
        <dbReference type="ARBA" id="ARBA00005485"/>
    </source>
</evidence>
<gene>
    <name evidence="5" type="ORF">PHAVU_003G274100g</name>
</gene>
<dbReference type="InterPro" id="IPR008545">
    <property type="entry name" value="Web"/>
</dbReference>
<dbReference type="PANTHER" id="PTHR32054:SF46">
    <property type="entry name" value="WEB FAMILY PROTEIN-RELATED"/>
    <property type="match status" value="1"/>
</dbReference>
<dbReference type="EMBL" id="CM002290">
    <property type="protein sequence ID" value="ESW28283.1"/>
    <property type="molecule type" value="Genomic_DNA"/>
</dbReference>
<feature type="coiled-coil region" evidence="3">
    <location>
        <begin position="364"/>
        <end position="405"/>
    </location>
</feature>
<feature type="compositionally biased region" description="Basic and acidic residues" evidence="4">
    <location>
        <begin position="538"/>
        <end position="552"/>
    </location>
</feature>
<dbReference type="OMA" id="ANEDSTQ"/>
<dbReference type="STRING" id="3885.V7CG10"/>
<keyword evidence="6" id="KW-1185">Reference proteome</keyword>
<reference evidence="6" key="1">
    <citation type="journal article" date="2014" name="Nat. Genet.">
        <title>A reference genome for common bean and genome-wide analysis of dual domestications.</title>
        <authorList>
            <person name="Schmutz J."/>
            <person name="McClean P.E."/>
            <person name="Mamidi S."/>
            <person name="Wu G.A."/>
            <person name="Cannon S.B."/>
            <person name="Grimwood J."/>
            <person name="Jenkins J."/>
            <person name="Shu S."/>
            <person name="Song Q."/>
            <person name="Chavarro C."/>
            <person name="Torres-Torres M."/>
            <person name="Geffroy V."/>
            <person name="Moghaddam S.M."/>
            <person name="Gao D."/>
            <person name="Abernathy B."/>
            <person name="Barry K."/>
            <person name="Blair M."/>
            <person name="Brick M.A."/>
            <person name="Chovatia M."/>
            <person name="Gepts P."/>
            <person name="Goodstein D.M."/>
            <person name="Gonzales M."/>
            <person name="Hellsten U."/>
            <person name="Hyten D.L."/>
            <person name="Jia G."/>
            <person name="Kelly J.D."/>
            <person name="Kudrna D."/>
            <person name="Lee R."/>
            <person name="Richard M.M."/>
            <person name="Miklas P.N."/>
            <person name="Osorno J.M."/>
            <person name="Rodrigues J."/>
            <person name="Thareau V."/>
            <person name="Urrea C.A."/>
            <person name="Wang M."/>
            <person name="Yu Y."/>
            <person name="Zhang M."/>
            <person name="Wing R.A."/>
            <person name="Cregan P.B."/>
            <person name="Rokhsar D.S."/>
            <person name="Jackson S.A."/>
        </authorList>
    </citation>
    <scope>NUCLEOTIDE SEQUENCE [LARGE SCALE GENOMIC DNA]</scope>
    <source>
        <strain evidence="6">cv. G19833</strain>
    </source>
</reference>
<feature type="region of interest" description="Disordered" evidence="4">
    <location>
        <begin position="538"/>
        <end position="596"/>
    </location>
</feature>
<dbReference type="GO" id="GO:0009904">
    <property type="term" value="P:chloroplast accumulation movement"/>
    <property type="evidence" value="ECO:0007669"/>
    <property type="project" value="TreeGrafter"/>
</dbReference>
<evidence type="ECO:0000313" key="6">
    <source>
        <dbReference type="Proteomes" id="UP000000226"/>
    </source>
</evidence>
<organism evidence="5 6">
    <name type="scientific">Phaseolus vulgaris</name>
    <name type="common">Kidney bean</name>
    <name type="synonym">French bean</name>
    <dbReference type="NCBI Taxonomy" id="3885"/>
    <lineage>
        <taxon>Eukaryota</taxon>
        <taxon>Viridiplantae</taxon>
        <taxon>Streptophyta</taxon>
        <taxon>Embryophyta</taxon>
        <taxon>Tracheophyta</taxon>
        <taxon>Spermatophyta</taxon>
        <taxon>Magnoliopsida</taxon>
        <taxon>eudicotyledons</taxon>
        <taxon>Gunneridae</taxon>
        <taxon>Pentapetalae</taxon>
        <taxon>rosids</taxon>
        <taxon>fabids</taxon>
        <taxon>Fabales</taxon>
        <taxon>Fabaceae</taxon>
        <taxon>Papilionoideae</taxon>
        <taxon>50 kb inversion clade</taxon>
        <taxon>NPAAA clade</taxon>
        <taxon>indigoferoid/millettioid clade</taxon>
        <taxon>Phaseoleae</taxon>
        <taxon>Phaseolus</taxon>
    </lineage>
</organism>